<accession>A0A8X6QL04</accession>
<gene>
    <name evidence="1" type="ORF">NPIL_389161</name>
</gene>
<dbReference type="Proteomes" id="UP000887013">
    <property type="component" value="Unassembled WGS sequence"/>
</dbReference>
<proteinExistence type="predicted"/>
<sequence>MVVRRFRFGRFGVIADVALELNNCCSFSVRRLCSLGIPIKESSIVKSGERGGFDNTLLESTCLARSHRKDLHHDGMWKCPILLEIKLFLFKILSNTWYDRLLQQVQSK</sequence>
<organism evidence="1 2">
    <name type="scientific">Nephila pilipes</name>
    <name type="common">Giant wood spider</name>
    <name type="synonym">Nephila maculata</name>
    <dbReference type="NCBI Taxonomy" id="299642"/>
    <lineage>
        <taxon>Eukaryota</taxon>
        <taxon>Metazoa</taxon>
        <taxon>Ecdysozoa</taxon>
        <taxon>Arthropoda</taxon>
        <taxon>Chelicerata</taxon>
        <taxon>Arachnida</taxon>
        <taxon>Araneae</taxon>
        <taxon>Araneomorphae</taxon>
        <taxon>Entelegynae</taxon>
        <taxon>Araneoidea</taxon>
        <taxon>Nephilidae</taxon>
        <taxon>Nephila</taxon>
    </lineage>
</organism>
<keyword evidence="2" id="KW-1185">Reference proteome</keyword>
<name>A0A8X6QL04_NEPPI</name>
<reference evidence="1" key="1">
    <citation type="submission" date="2020-08" db="EMBL/GenBank/DDBJ databases">
        <title>Multicomponent nature underlies the extraordinary mechanical properties of spider dragline silk.</title>
        <authorList>
            <person name="Kono N."/>
            <person name="Nakamura H."/>
            <person name="Mori M."/>
            <person name="Yoshida Y."/>
            <person name="Ohtoshi R."/>
            <person name="Malay A.D."/>
            <person name="Moran D.A.P."/>
            <person name="Tomita M."/>
            <person name="Numata K."/>
            <person name="Arakawa K."/>
        </authorList>
    </citation>
    <scope>NUCLEOTIDE SEQUENCE</scope>
</reference>
<dbReference type="EMBL" id="BMAW01126997">
    <property type="protein sequence ID" value="GFU19235.1"/>
    <property type="molecule type" value="Genomic_DNA"/>
</dbReference>
<comment type="caution">
    <text evidence="1">The sequence shown here is derived from an EMBL/GenBank/DDBJ whole genome shotgun (WGS) entry which is preliminary data.</text>
</comment>
<evidence type="ECO:0000313" key="1">
    <source>
        <dbReference type="EMBL" id="GFU19235.1"/>
    </source>
</evidence>
<protein>
    <submittedName>
        <fullName evidence="1">Uncharacterized protein</fullName>
    </submittedName>
</protein>
<dbReference type="AlphaFoldDB" id="A0A8X6QL04"/>
<evidence type="ECO:0000313" key="2">
    <source>
        <dbReference type="Proteomes" id="UP000887013"/>
    </source>
</evidence>